<organism evidence="2 3">
    <name type="scientific">Arachidicoccus rhizosphaerae</name>
    <dbReference type="NCBI Taxonomy" id="551991"/>
    <lineage>
        <taxon>Bacteria</taxon>
        <taxon>Pseudomonadati</taxon>
        <taxon>Bacteroidota</taxon>
        <taxon>Chitinophagia</taxon>
        <taxon>Chitinophagales</taxon>
        <taxon>Chitinophagaceae</taxon>
        <taxon>Arachidicoccus</taxon>
    </lineage>
</organism>
<dbReference type="OrthoDB" id="675660at2"/>
<feature type="compositionally biased region" description="Basic and acidic residues" evidence="1">
    <location>
        <begin position="77"/>
        <end position="89"/>
    </location>
</feature>
<evidence type="ECO:0000313" key="2">
    <source>
        <dbReference type="EMBL" id="SEA21037.1"/>
    </source>
</evidence>
<keyword evidence="3" id="KW-1185">Reference proteome</keyword>
<dbReference type="EMBL" id="FNQY01000010">
    <property type="protein sequence ID" value="SEA21037.1"/>
    <property type="molecule type" value="Genomic_DNA"/>
</dbReference>
<sequence>MEETFSLAIPYRGRIINQDFVFRKLGYTYKIFTTIASQAVVFEPDEEGSFRGALYEPFHPGNNNSGNDLPVIQVRSDQDRYKSGVKDEAPEGQAPKGSVKPLDLGFIQAIIGVLTSEFK</sequence>
<evidence type="ECO:0000313" key="3">
    <source>
        <dbReference type="Proteomes" id="UP000199041"/>
    </source>
</evidence>
<dbReference type="Proteomes" id="UP000199041">
    <property type="component" value="Unassembled WGS sequence"/>
</dbReference>
<proteinExistence type="predicted"/>
<protein>
    <submittedName>
        <fullName evidence="2">Uncharacterized protein</fullName>
    </submittedName>
</protein>
<feature type="region of interest" description="Disordered" evidence="1">
    <location>
        <begin position="77"/>
        <end position="99"/>
    </location>
</feature>
<gene>
    <name evidence="2" type="ORF">SAMN05192529_110133</name>
</gene>
<evidence type="ECO:0000256" key="1">
    <source>
        <dbReference type="SAM" id="MobiDB-lite"/>
    </source>
</evidence>
<dbReference type="STRING" id="551991.SAMN05192529_110133"/>
<dbReference type="RefSeq" id="WP_091397723.1">
    <property type="nucleotide sequence ID" value="NZ_FNQY01000010.1"/>
</dbReference>
<name>A0A1H3ZBK1_9BACT</name>
<dbReference type="AlphaFoldDB" id="A0A1H3ZBK1"/>
<reference evidence="2 3" key="1">
    <citation type="submission" date="2016-10" db="EMBL/GenBank/DDBJ databases">
        <authorList>
            <person name="de Groot N.N."/>
        </authorList>
    </citation>
    <scope>NUCLEOTIDE SEQUENCE [LARGE SCALE GENOMIC DNA]</scope>
    <source>
        <strain evidence="2 3">Vu-144</strain>
    </source>
</reference>
<accession>A0A1H3ZBK1</accession>